<dbReference type="PANTHER" id="PTHR11260:SF781">
    <property type="entry name" value="GLUTATHIONE S-TRANSFERASE U19"/>
    <property type="match status" value="1"/>
</dbReference>
<evidence type="ECO:0000256" key="3">
    <source>
        <dbReference type="ARBA" id="ARBA00047960"/>
    </source>
</evidence>
<proteinExistence type="inferred from homology"/>
<dbReference type="Gene3D" id="3.40.30.10">
    <property type="entry name" value="Glutaredoxin"/>
    <property type="match status" value="1"/>
</dbReference>
<dbReference type="GO" id="GO:0006749">
    <property type="term" value="P:glutathione metabolic process"/>
    <property type="evidence" value="ECO:0007669"/>
    <property type="project" value="InterPro"/>
</dbReference>
<keyword evidence="8" id="KW-1185">Reference proteome</keyword>
<dbReference type="GO" id="GO:0009407">
    <property type="term" value="P:toxin catabolic process"/>
    <property type="evidence" value="ECO:0007669"/>
    <property type="project" value="UniProtKB-ARBA"/>
</dbReference>
<dbReference type="SUPFAM" id="SSF47616">
    <property type="entry name" value="GST C-terminal domain-like"/>
    <property type="match status" value="1"/>
</dbReference>
<organism evidence="7 8">
    <name type="scientific">Dendrobium catenatum</name>
    <dbReference type="NCBI Taxonomy" id="906689"/>
    <lineage>
        <taxon>Eukaryota</taxon>
        <taxon>Viridiplantae</taxon>
        <taxon>Streptophyta</taxon>
        <taxon>Embryophyta</taxon>
        <taxon>Tracheophyta</taxon>
        <taxon>Spermatophyta</taxon>
        <taxon>Magnoliopsida</taxon>
        <taxon>Liliopsida</taxon>
        <taxon>Asparagales</taxon>
        <taxon>Orchidaceae</taxon>
        <taxon>Epidendroideae</taxon>
        <taxon>Malaxideae</taxon>
        <taxon>Dendrobiinae</taxon>
        <taxon>Dendrobium</taxon>
    </lineage>
</organism>
<evidence type="ECO:0000256" key="4">
    <source>
        <dbReference type="RuleBase" id="RU369102"/>
    </source>
</evidence>
<evidence type="ECO:0000259" key="5">
    <source>
        <dbReference type="PROSITE" id="PS50404"/>
    </source>
</evidence>
<comment type="function">
    <text evidence="4">Is involved in the conjugation of reduced glutathione to a wide number of exogenous and endogenous hydrophobic electrophiles.</text>
</comment>
<dbReference type="InterPro" id="IPR045074">
    <property type="entry name" value="GST_C_Tau"/>
</dbReference>
<dbReference type="SFLD" id="SFLDG00358">
    <property type="entry name" value="Main_(cytGST)"/>
    <property type="match status" value="1"/>
</dbReference>
<comment type="similarity">
    <text evidence="2">Belongs to the GST superfamily. Tau family.</text>
</comment>
<evidence type="ECO:0000256" key="2">
    <source>
        <dbReference type="ARBA" id="ARBA00025743"/>
    </source>
</evidence>
<accession>A0A2I0VDL3</accession>
<dbReference type="GO" id="GO:0004364">
    <property type="term" value="F:glutathione transferase activity"/>
    <property type="evidence" value="ECO:0007669"/>
    <property type="project" value="UniProtKB-UniRule"/>
</dbReference>
<dbReference type="InterPro" id="IPR010987">
    <property type="entry name" value="Glutathione-S-Trfase_C-like"/>
</dbReference>
<evidence type="ECO:0000313" key="8">
    <source>
        <dbReference type="Proteomes" id="UP000233837"/>
    </source>
</evidence>
<dbReference type="FunFam" id="3.40.30.10:FF:000044">
    <property type="entry name" value="Glutathione S-transferase GSTU6"/>
    <property type="match status" value="1"/>
</dbReference>
<dbReference type="SFLD" id="SFLDS00019">
    <property type="entry name" value="Glutathione_Transferase_(cytos"/>
    <property type="match status" value="1"/>
</dbReference>
<dbReference type="FunFam" id="1.20.1050.10:FF:000016">
    <property type="entry name" value="Glutathione S-transferase U9"/>
    <property type="match status" value="1"/>
</dbReference>
<evidence type="ECO:0000259" key="6">
    <source>
        <dbReference type="PROSITE" id="PS50405"/>
    </source>
</evidence>
<comment type="subcellular location">
    <subcellularLocation>
        <location evidence="4">Cytoplasm</location>
        <location evidence="4">Cytosol</location>
    </subcellularLocation>
</comment>
<reference evidence="7 8" key="2">
    <citation type="journal article" date="2017" name="Nature">
        <title>The Apostasia genome and the evolution of orchids.</title>
        <authorList>
            <person name="Zhang G.Q."/>
            <person name="Liu K.W."/>
            <person name="Li Z."/>
            <person name="Lohaus R."/>
            <person name="Hsiao Y.Y."/>
            <person name="Niu S.C."/>
            <person name="Wang J.Y."/>
            <person name="Lin Y.C."/>
            <person name="Xu Q."/>
            <person name="Chen L.J."/>
            <person name="Yoshida K."/>
            <person name="Fujiwara S."/>
            <person name="Wang Z.W."/>
            <person name="Zhang Y.Q."/>
            <person name="Mitsuda N."/>
            <person name="Wang M."/>
            <person name="Liu G.H."/>
            <person name="Pecoraro L."/>
            <person name="Huang H.X."/>
            <person name="Xiao X.J."/>
            <person name="Lin M."/>
            <person name="Wu X.Y."/>
            <person name="Wu W.L."/>
            <person name="Chen Y.Y."/>
            <person name="Chang S.B."/>
            <person name="Sakamoto S."/>
            <person name="Ohme-Takagi M."/>
            <person name="Yagi M."/>
            <person name="Zeng S.J."/>
            <person name="Shen C.Y."/>
            <person name="Yeh C.M."/>
            <person name="Luo Y.B."/>
            <person name="Tsai W.C."/>
            <person name="Van de Peer Y."/>
            <person name="Liu Z.J."/>
        </authorList>
    </citation>
    <scope>NUCLEOTIDE SEQUENCE [LARGE SCALE GENOMIC DNA]</scope>
    <source>
        <tissue evidence="7">The whole plant</tissue>
    </source>
</reference>
<protein>
    <recommendedName>
        <fullName evidence="4">Glutathione S-transferase</fullName>
        <ecNumber evidence="4">2.5.1.18</ecNumber>
    </recommendedName>
</protein>
<feature type="domain" description="GST N-terminal" evidence="5">
    <location>
        <begin position="4"/>
        <end position="83"/>
    </location>
</feature>
<reference evidence="7 8" key="1">
    <citation type="journal article" date="2016" name="Sci. Rep.">
        <title>The Dendrobium catenatum Lindl. genome sequence provides insights into polysaccharide synthase, floral development and adaptive evolution.</title>
        <authorList>
            <person name="Zhang G.Q."/>
            <person name="Xu Q."/>
            <person name="Bian C."/>
            <person name="Tsai W.C."/>
            <person name="Yeh C.M."/>
            <person name="Liu K.W."/>
            <person name="Yoshida K."/>
            <person name="Zhang L.S."/>
            <person name="Chang S.B."/>
            <person name="Chen F."/>
            <person name="Shi Y."/>
            <person name="Su Y.Y."/>
            <person name="Zhang Y.Q."/>
            <person name="Chen L.J."/>
            <person name="Yin Y."/>
            <person name="Lin M."/>
            <person name="Huang H."/>
            <person name="Deng H."/>
            <person name="Wang Z.W."/>
            <person name="Zhu S.L."/>
            <person name="Zhao X."/>
            <person name="Deng C."/>
            <person name="Niu S.C."/>
            <person name="Huang J."/>
            <person name="Wang M."/>
            <person name="Liu G.H."/>
            <person name="Yang H.J."/>
            <person name="Xiao X.J."/>
            <person name="Hsiao Y.Y."/>
            <person name="Wu W.L."/>
            <person name="Chen Y.Y."/>
            <person name="Mitsuda N."/>
            <person name="Ohme-Takagi M."/>
            <person name="Luo Y.B."/>
            <person name="Van de Peer Y."/>
            <person name="Liu Z.J."/>
        </authorList>
    </citation>
    <scope>NUCLEOTIDE SEQUENCE [LARGE SCALE GENOMIC DNA]</scope>
    <source>
        <tissue evidence="7">The whole plant</tissue>
    </source>
</reference>
<dbReference type="Pfam" id="PF02798">
    <property type="entry name" value="GST_N"/>
    <property type="match status" value="1"/>
</dbReference>
<keyword evidence="1 4" id="KW-0808">Transferase</keyword>
<dbReference type="InterPro" id="IPR040079">
    <property type="entry name" value="Glutathione_S-Trfase"/>
</dbReference>
<dbReference type="GO" id="GO:0005829">
    <property type="term" value="C:cytosol"/>
    <property type="evidence" value="ECO:0007669"/>
    <property type="project" value="UniProtKB-SubCell"/>
</dbReference>
<dbReference type="EC" id="2.5.1.18" evidence="4"/>
<dbReference type="SFLD" id="SFLDG01152">
    <property type="entry name" value="Main.3:_Omega-_and_Tau-like"/>
    <property type="match status" value="1"/>
</dbReference>
<evidence type="ECO:0000313" key="7">
    <source>
        <dbReference type="EMBL" id="PKU61509.1"/>
    </source>
</evidence>
<gene>
    <name evidence="7" type="primary">GSTU18</name>
    <name evidence="7" type="ORF">MA16_Dca026609</name>
</gene>
<dbReference type="EMBL" id="KZ503773">
    <property type="protein sequence ID" value="PKU61509.1"/>
    <property type="molecule type" value="Genomic_DNA"/>
</dbReference>
<dbReference type="Pfam" id="PF13410">
    <property type="entry name" value="GST_C_2"/>
    <property type="match status" value="1"/>
</dbReference>
<dbReference type="CDD" id="cd03185">
    <property type="entry name" value="GST_C_Tau"/>
    <property type="match status" value="1"/>
</dbReference>
<dbReference type="InterPro" id="IPR045073">
    <property type="entry name" value="Omega/Tau-like"/>
</dbReference>
<dbReference type="PROSITE" id="PS50404">
    <property type="entry name" value="GST_NTER"/>
    <property type="match status" value="1"/>
</dbReference>
<evidence type="ECO:0000256" key="1">
    <source>
        <dbReference type="ARBA" id="ARBA00022679"/>
    </source>
</evidence>
<dbReference type="PROSITE" id="PS50405">
    <property type="entry name" value="GST_CTER"/>
    <property type="match status" value="1"/>
</dbReference>
<dbReference type="AlphaFoldDB" id="A0A2I0VDL3"/>
<dbReference type="SUPFAM" id="SSF52833">
    <property type="entry name" value="Thioredoxin-like"/>
    <property type="match status" value="1"/>
</dbReference>
<dbReference type="InterPro" id="IPR036249">
    <property type="entry name" value="Thioredoxin-like_sf"/>
</dbReference>
<name>A0A2I0VDL3_9ASPA</name>
<comment type="catalytic activity">
    <reaction evidence="3 4">
        <text>RX + glutathione = an S-substituted glutathione + a halide anion + H(+)</text>
        <dbReference type="Rhea" id="RHEA:16437"/>
        <dbReference type="ChEBI" id="CHEBI:15378"/>
        <dbReference type="ChEBI" id="CHEBI:16042"/>
        <dbReference type="ChEBI" id="CHEBI:17792"/>
        <dbReference type="ChEBI" id="CHEBI:57925"/>
        <dbReference type="ChEBI" id="CHEBI:90779"/>
        <dbReference type="EC" id="2.5.1.18"/>
    </reaction>
</comment>
<dbReference type="Proteomes" id="UP000233837">
    <property type="component" value="Unassembled WGS sequence"/>
</dbReference>
<dbReference type="CDD" id="cd03058">
    <property type="entry name" value="GST_N_Tau"/>
    <property type="match status" value="1"/>
</dbReference>
<keyword evidence="4" id="KW-0963">Cytoplasm</keyword>
<dbReference type="PANTHER" id="PTHR11260">
    <property type="entry name" value="GLUTATHIONE S-TRANSFERASE, GST, SUPERFAMILY, GST DOMAIN CONTAINING"/>
    <property type="match status" value="1"/>
</dbReference>
<dbReference type="InterPro" id="IPR004045">
    <property type="entry name" value="Glutathione_S-Trfase_N"/>
</dbReference>
<dbReference type="Gene3D" id="1.20.1050.10">
    <property type="match status" value="1"/>
</dbReference>
<dbReference type="InterPro" id="IPR036282">
    <property type="entry name" value="Glutathione-S-Trfase_C_sf"/>
</dbReference>
<feature type="domain" description="GST C-terminal" evidence="6">
    <location>
        <begin position="90"/>
        <end position="221"/>
    </location>
</feature>
<sequence length="234" mass="26448">MAVEDVKLIGTWENPLVARARIALNLKGIEYEFLEEDPNKKSELLLKSNPVYKRFPVLIHGRKPICHSLLIIEYIDQVWSSSGFPILPADAYDRVTSHFWATYIDDTFITQIHVLMWNEDEKIKAGSKEKLFTALLLLEETFVKFSKGKSFFGGDTINLVDIALGSCINWLKAVEIMTGKNFLDKTKTPRLVEWAECFCSVEAAEKALPEVEKLVEYRKNFKAASGAAAVPSSN</sequence>